<evidence type="ECO:0000256" key="14">
    <source>
        <dbReference type="ARBA" id="ARBA00031810"/>
    </source>
</evidence>
<evidence type="ECO:0000256" key="10">
    <source>
        <dbReference type="ARBA" id="ARBA00023121"/>
    </source>
</evidence>
<feature type="region of interest" description="Disordered" evidence="17">
    <location>
        <begin position="523"/>
        <end position="554"/>
    </location>
</feature>
<evidence type="ECO:0000256" key="13">
    <source>
        <dbReference type="ARBA" id="ARBA00023136"/>
    </source>
</evidence>
<dbReference type="PROSITE" id="PS00410">
    <property type="entry name" value="G_DYNAMIN_1"/>
    <property type="match status" value="1"/>
</dbReference>
<dbReference type="EC" id="3.6.5.5" evidence="3"/>
<feature type="transmembrane region" description="Helical" evidence="18">
    <location>
        <begin position="2045"/>
        <end position="2068"/>
    </location>
</feature>
<keyword evidence="23" id="KW-1185">Reference proteome</keyword>
<dbReference type="PROSITE" id="PS51388">
    <property type="entry name" value="GED"/>
    <property type="match status" value="1"/>
</dbReference>
<evidence type="ECO:0000256" key="15">
    <source>
        <dbReference type="ARBA" id="ARBA00048040"/>
    </source>
</evidence>
<dbReference type="InterPro" id="IPR027417">
    <property type="entry name" value="P-loop_NTPase"/>
</dbReference>
<evidence type="ECO:0000256" key="6">
    <source>
        <dbReference type="ARBA" id="ARBA00022490"/>
    </source>
</evidence>
<proteinExistence type="inferred from homology"/>
<accession>A0AAV9SQ84</accession>
<evidence type="ECO:0000256" key="17">
    <source>
        <dbReference type="SAM" id="MobiDB-lite"/>
    </source>
</evidence>
<dbReference type="InterPro" id="IPR053954">
    <property type="entry name" value="DUF7023"/>
</dbReference>
<comment type="caution">
    <text evidence="22">The sequence shown here is derived from an EMBL/GenBank/DDBJ whole genome shotgun (WGS) entry which is preliminary data.</text>
</comment>
<comment type="similarity">
    <text evidence="16">Belongs to the TRAFAC class dynamin-like GTPase superfamily. Dynamin/Fzo/YdjA family.</text>
</comment>
<dbReference type="FunFam" id="3.40.50.300:FF:000172">
    <property type="entry name" value="Dynamin-1-like protein isoform 1"/>
    <property type="match status" value="1"/>
</dbReference>
<evidence type="ECO:0000313" key="22">
    <source>
        <dbReference type="EMBL" id="KAK5623268.1"/>
    </source>
</evidence>
<dbReference type="Pfam" id="PF01031">
    <property type="entry name" value="Dynamin_M"/>
    <property type="match status" value="1"/>
</dbReference>
<dbReference type="Gene3D" id="1.20.1640.10">
    <property type="entry name" value="Multidrug efflux transporter AcrB transmembrane domain"/>
    <property type="match status" value="2"/>
</dbReference>
<feature type="domain" description="GED" evidence="20">
    <location>
        <begin position="581"/>
        <end position="672"/>
    </location>
</feature>
<keyword evidence="12 16" id="KW-0342">GTP-binding</keyword>
<feature type="region of interest" description="Disordered" evidence="17">
    <location>
        <begin position="1488"/>
        <end position="1513"/>
    </location>
</feature>
<dbReference type="InterPro" id="IPR000375">
    <property type="entry name" value="Dynamin_stalk"/>
</dbReference>
<feature type="domain" description="SSD" evidence="19">
    <location>
        <begin position="1207"/>
        <end position="1312"/>
    </location>
</feature>
<dbReference type="InterPro" id="IPR003130">
    <property type="entry name" value="GED"/>
</dbReference>
<dbReference type="InterPro" id="IPR019762">
    <property type="entry name" value="Dynamin_GTPase_CS"/>
</dbReference>
<feature type="transmembrane region" description="Helical" evidence="18">
    <location>
        <begin position="2011"/>
        <end position="2033"/>
    </location>
</feature>
<dbReference type="CDD" id="cd08771">
    <property type="entry name" value="DLP_1"/>
    <property type="match status" value="1"/>
</dbReference>
<dbReference type="PROSITE" id="PS50156">
    <property type="entry name" value="SSD"/>
    <property type="match status" value="1"/>
</dbReference>
<dbReference type="SUPFAM" id="SSF82866">
    <property type="entry name" value="Multidrug efflux transporter AcrB transmembrane domain"/>
    <property type="match status" value="2"/>
</dbReference>
<keyword evidence="9" id="KW-0378">Hydrolase</keyword>
<evidence type="ECO:0000256" key="18">
    <source>
        <dbReference type="SAM" id="Phobius"/>
    </source>
</evidence>
<dbReference type="Pfam" id="PF22894">
    <property type="entry name" value="DUF7023"/>
    <property type="match status" value="1"/>
</dbReference>
<dbReference type="SMART" id="SM00302">
    <property type="entry name" value="GED"/>
    <property type="match status" value="1"/>
</dbReference>
<evidence type="ECO:0000256" key="4">
    <source>
        <dbReference type="ARBA" id="ARBA00015210"/>
    </source>
</evidence>
<feature type="transmembrane region" description="Helical" evidence="18">
    <location>
        <begin position="1160"/>
        <end position="1177"/>
    </location>
</feature>
<dbReference type="PRINTS" id="PR00195">
    <property type="entry name" value="DYNAMIN"/>
</dbReference>
<keyword evidence="6" id="KW-0963">Cytoplasm</keyword>
<feature type="region of interest" description="Disordered" evidence="17">
    <location>
        <begin position="685"/>
        <end position="704"/>
    </location>
</feature>
<keyword evidence="7 16" id="KW-0547">Nucleotide-binding</keyword>
<sequence length="2080" mass="230849">MDTLIPTINRLQEVFLTVGAEIVQLPQIVVVGSQSSGKSSVLESLVGRDFLPRGSGIVTRRPLVLQLINVAPLKERLRTENGNGIKQNAKNSYPGIKAEEWGTFLHCKNQIFTDFQEIRKEIEAETHRGSGDNKGISPEPIYLKIFSPNVLNLTLVDLPGVTKVPVGDQPEDIEAQVQEMILSFISNPNSLILAVSPANSDLATSDALKLAREVDPDGRRTLLVVSKLDLMDAGTDALEVLLGRVIPIRLGIIGVVNRSQHDINTQKTLQDSMKDEQAFLQRHYPSLASRAGSCYLAKTLSRLLMHHIRDCLPELKTRVTVLSTQYQAQLNSYGQPVEDHSATLLQIVTKFASDYCSTIEGTARHIQTSELCGGARICYIFHETFGRTLQSIDPLGGLTDLDILTAIRNATGPRPALFVPEVSFELLVKRQIKRLEEPSLRCVELVHEELQRIIQHCSSFSTQELLRFPKLHDSIVEVVTGLLRKRLPITNEMVHNLVAIELAYVNTKHPDFTDAAQVSASVNSQQAEASEGGKRWKNEKVTEDRTPATGFGSPSKGQAINLLDTAMPTSRKLSAKEQRDCEVIQRLIKCYFLIVRKSIQDSVPKTVMHFLVNHVKEHLQSELVGQLYKQPLLRELLIESQETALQRTEVAHMLEAILVAHEQRGLEVSRRMCWRKAGEQVNQQSVLNKATRKERERQREREREELQGKKCLADSVASTTGYWCKQQMKLQRATSGASMDVEDEVLLFRTSWGDEEEEEEDGVTHAVEQSCLSRSAGVCGVWRAVGWVYTQPWASGVVLGVAFLMPCALFAYMLLYCPPLDIDLSYSAFEVHSHFSAERFDALTIAVKTQLGSWDRRRRDIDDVEAEALKELLLEKLGEKGVYNWTERKKVKPVFQSDSTLKTEDDQRIEIAEARETRREPDSSQEGRMRDKSSSSRAEEEQGLWDRNSSFSLIRRRRYAPNYYMQSQALWRIELVFVAQGKGERNIFTPERLETIHHVERLLMQYPQFHQFCWKPMEILRDLPLGPSYCSPPSSLLSYLYPSERAGKIYYDGMGPDLADIQGSLSLAITHPQFYWYVDESLSPEHLSSALLRSEIHFGAPLPSYYSLQDRADEQRARFKNFVVQYAGMLAKQSTSEVKVLYGGTELFDDEVRHTFYNDMMLAVISGACITVLVYILTSFSVFLTFFGLAGIGLSCLMALFLYHVVFGVRYLGILNGVAAFVIIGIGVDDVFVFISTFRQASHLCQPQERMIYTIKTAGRATFLTSFTTAAAYAANTFSQIPAVHDFGLFMALIVSCAWLWVSVLMPAALCIWTQHVEPHKHDWMNCVKLVLGLSASYSPLSDEDDDVALLSVEMEPGSCDTDNDAGILSLTMETPLFHTGQQHMGVVSTKLQWGLKHLVAKPAVRHRKTVLGIFLLVLVFSAGCCCLLRPATHAPLLFRPDTNLQTLLALRSNLSGQGISCPMCSGVFMEKPHLLYTHTSSGLRFSTHQQSQSTTASTVSQSSMKTNPNTNKTDPLMTVYMSKLVQGGSTTIYRFSLNTSIPSPWKVCSTEHDEVSSFQAFSHPCNNYTSRMTVCVSREYRPYPSWMITSGLCDPRHGWTQEFSFYVSAAPQQNSRRLYFAQCHQRPHPSRLCVKAPGCGFSSGPDGPFKGSFYSPLPSDPSSAAKTKASKTSGFNPCSSGACGRPAVRPLVDTGAMVFVVFGILGVNRSENRENHVIGDMGSVMLDPDFDIFKEMGHLCKICKAVGANRKLVKPGGAQCLPSGNKLSSVLPLLHPECHSLPEPNLLPGQLSHGAVGMHGGKVRWLSMAFESTTYKGKSSFQTYSDFLQWENFIQEQLASLPQTSALQRGFQTCEHWKQIFMEIIGVESALWSLLLSLAICVAAVSVFTAHPLLLLPVLITIIGVICLVVAVMYWLGWEMGAVEAISLSILVGSSVDYCLHLVEGYLLAGETVSLMPGQSSEPSAERQRRTLEAVNHVGVAIVSSAVTTAISTVPLFFCVIVPFAKFGQIVAINTAISILFTLSVTSALLACMAPAHFSRHPGAVLKASLSVMAAAALGGALCWTGQQLGASPWRSLST</sequence>
<feature type="compositionally biased region" description="Basic and acidic residues" evidence="17">
    <location>
        <begin position="531"/>
        <end position="546"/>
    </location>
</feature>
<keyword evidence="18" id="KW-1133">Transmembrane helix</keyword>
<evidence type="ECO:0000256" key="1">
    <source>
        <dbReference type="ARBA" id="ARBA00004450"/>
    </source>
</evidence>
<feature type="transmembrane region" description="Helical" evidence="18">
    <location>
        <begin position="1979"/>
        <end position="2005"/>
    </location>
</feature>
<name>A0AAV9SQ84_9TELE</name>
<dbReference type="Proteomes" id="UP001311232">
    <property type="component" value="Unassembled WGS sequence"/>
</dbReference>
<feature type="compositionally biased region" description="Basic and acidic residues" evidence="17">
    <location>
        <begin position="902"/>
        <end position="940"/>
    </location>
</feature>
<dbReference type="GO" id="GO:0003924">
    <property type="term" value="F:GTPase activity"/>
    <property type="evidence" value="ECO:0007669"/>
    <property type="project" value="InterPro"/>
</dbReference>
<evidence type="ECO:0000259" key="19">
    <source>
        <dbReference type="PROSITE" id="PS50156"/>
    </source>
</evidence>
<dbReference type="InterPro" id="IPR053958">
    <property type="entry name" value="HMGCR/SNAP/NPC1-like_SSD"/>
</dbReference>
<dbReference type="Pfam" id="PF12349">
    <property type="entry name" value="Sterol-sensing"/>
    <property type="match status" value="1"/>
</dbReference>
<dbReference type="FunFam" id="1.20.120.1240:FF:000001">
    <property type="entry name" value="Dynamin 1 like"/>
    <property type="match status" value="1"/>
</dbReference>
<dbReference type="Pfam" id="PF00350">
    <property type="entry name" value="Dynamin_N"/>
    <property type="match status" value="1"/>
</dbReference>
<feature type="transmembrane region" description="Helical" evidence="18">
    <location>
        <begin position="1211"/>
        <end position="1236"/>
    </location>
</feature>
<organism evidence="22 23">
    <name type="scientific">Crenichthys baileyi</name>
    <name type="common">White River springfish</name>
    <dbReference type="NCBI Taxonomy" id="28760"/>
    <lineage>
        <taxon>Eukaryota</taxon>
        <taxon>Metazoa</taxon>
        <taxon>Chordata</taxon>
        <taxon>Craniata</taxon>
        <taxon>Vertebrata</taxon>
        <taxon>Euteleostomi</taxon>
        <taxon>Actinopterygii</taxon>
        <taxon>Neopterygii</taxon>
        <taxon>Teleostei</taxon>
        <taxon>Neoteleostei</taxon>
        <taxon>Acanthomorphata</taxon>
        <taxon>Ovalentaria</taxon>
        <taxon>Atherinomorphae</taxon>
        <taxon>Cyprinodontiformes</taxon>
        <taxon>Goodeidae</taxon>
        <taxon>Crenichthys</taxon>
    </lineage>
</organism>
<dbReference type="PANTHER" id="PTHR46687">
    <property type="entry name" value="PROTEIN DISPATCHED HOMOLOG 3"/>
    <property type="match status" value="1"/>
</dbReference>
<dbReference type="Pfam" id="PF02212">
    <property type="entry name" value="GED"/>
    <property type="match status" value="1"/>
</dbReference>
<dbReference type="InterPro" id="IPR001401">
    <property type="entry name" value="Dynamin_GTPase"/>
</dbReference>
<dbReference type="PROSITE" id="PS51718">
    <property type="entry name" value="G_DYNAMIN_2"/>
    <property type="match status" value="1"/>
</dbReference>
<evidence type="ECO:0000256" key="2">
    <source>
        <dbReference type="ARBA" id="ARBA00004514"/>
    </source>
</evidence>
<feature type="transmembrane region" description="Helical" evidence="18">
    <location>
        <begin position="1287"/>
        <end position="1313"/>
    </location>
</feature>
<dbReference type="SMART" id="SM00053">
    <property type="entry name" value="DYNc"/>
    <property type="match status" value="1"/>
</dbReference>
<dbReference type="GO" id="GO:0005525">
    <property type="term" value="F:GTP binding"/>
    <property type="evidence" value="ECO:0007669"/>
    <property type="project" value="UniProtKB-KW"/>
</dbReference>
<dbReference type="PANTHER" id="PTHR46687:SF1">
    <property type="entry name" value="PROTEIN DISPATCHED HOMOLOG 3"/>
    <property type="match status" value="1"/>
</dbReference>
<evidence type="ECO:0000256" key="12">
    <source>
        <dbReference type="ARBA" id="ARBA00023134"/>
    </source>
</evidence>
<dbReference type="InterPro" id="IPR000731">
    <property type="entry name" value="SSD"/>
</dbReference>
<reference evidence="22 23" key="1">
    <citation type="submission" date="2021-06" db="EMBL/GenBank/DDBJ databases">
        <authorList>
            <person name="Palmer J.M."/>
        </authorList>
    </citation>
    <scope>NUCLEOTIDE SEQUENCE [LARGE SCALE GENOMIC DNA]</scope>
    <source>
        <strain evidence="22 23">MEX-2019</strain>
        <tissue evidence="22">Muscle</tissue>
    </source>
</reference>
<dbReference type="InterPro" id="IPR030381">
    <property type="entry name" value="G_DYNAMIN_dom"/>
</dbReference>
<feature type="domain" description="Dynamin-type G" evidence="21">
    <location>
        <begin position="22"/>
        <end position="313"/>
    </location>
</feature>
<comment type="catalytic activity">
    <reaction evidence="15">
        <text>GTP + H2O = GDP + phosphate + H(+)</text>
        <dbReference type="Rhea" id="RHEA:19669"/>
        <dbReference type="ChEBI" id="CHEBI:15377"/>
        <dbReference type="ChEBI" id="CHEBI:15378"/>
        <dbReference type="ChEBI" id="CHEBI:37565"/>
        <dbReference type="ChEBI" id="CHEBI:43474"/>
        <dbReference type="ChEBI" id="CHEBI:58189"/>
        <dbReference type="EC" id="3.6.5.5"/>
    </reaction>
</comment>
<feature type="transmembrane region" description="Helical" evidence="18">
    <location>
        <begin position="1411"/>
        <end position="1432"/>
    </location>
</feature>
<evidence type="ECO:0000313" key="23">
    <source>
        <dbReference type="Proteomes" id="UP001311232"/>
    </source>
</evidence>
<dbReference type="InterPro" id="IPR042480">
    <property type="entry name" value="DISP3"/>
</dbReference>
<dbReference type="InterPro" id="IPR045063">
    <property type="entry name" value="Dynamin_N"/>
</dbReference>
<gene>
    <name evidence="22" type="ORF">CRENBAI_017035</name>
</gene>
<feature type="compositionally biased region" description="Low complexity" evidence="17">
    <location>
        <begin position="1488"/>
        <end position="1504"/>
    </location>
</feature>
<feature type="transmembrane region" description="Helical" evidence="18">
    <location>
        <begin position="1895"/>
        <end position="1917"/>
    </location>
</feature>
<feature type="transmembrane region" description="Helical" evidence="18">
    <location>
        <begin position="1871"/>
        <end position="1889"/>
    </location>
</feature>
<dbReference type="SUPFAM" id="SSF52540">
    <property type="entry name" value="P-loop containing nucleoside triphosphate hydrolases"/>
    <property type="match status" value="1"/>
</dbReference>
<keyword evidence="11" id="KW-0496">Mitochondrion</keyword>
<evidence type="ECO:0000256" key="11">
    <source>
        <dbReference type="ARBA" id="ARBA00023128"/>
    </source>
</evidence>
<evidence type="ECO:0000256" key="8">
    <source>
        <dbReference type="ARBA" id="ARBA00022787"/>
    </source>
</evidence>
<feature type="compositionally biased region" description="Basic and acidic residues" evidence="17">
    <location>
        <begin position="691"/>
        <end position="704"/>
    </location>
</feature>
<dbReference type="EMBL" id="JAHHUM010000039">
    <property type="protein sequence ID" value="KAK5623268.1"/>
    <property type="molecule type" value="Genomic_DNA"/>
</dbReference>
<dbReference type="Gene3D" id="1.20.120.1240">
    <property type="entry name" value="Dynamin, middle domain"/>
    <property type="match status" value="1"/>
</dbReference>
<dbReference type="InterPro" id="IPR022812">
    <property type="entry name" value="Dynamin"/>
</dbReference>
<evidence type="ECO:0000256" key="7">
    <source>
        <dbReference type="ARBA" id="ARBA00022741"/>
    </source>
</evidence>
<keyword evidence="18" id="KW-0812">Transmembrane</keyword>
<protein>
    <recommendedName>
        <fullName evidence="5">Dynamin-1-like protein</fullName>
        <ecNumber evidence="3">3.6.5.5</ecNumber>
    </recommendedName>
    <alternativeName>
        <fullName evidence="4">Interferon-induced GTP-binding protein Mx</fullName>
    </alternativeName>
    <alternativeName>
        <fullName evidence="14">Interferon-inducible Mx protein</fullName>
    </alternativeName>
</protein>
<dbReference type="GO" id="GO:0005829">
    <property type="term" value="C:cytosol"/>
    <property type="evidence" value="ECO:0007669"/>
    <property type="project" value="UniProtKB-SubCell"/>
</dbReference>
<dbReference type="Gene3D" id="3.40.50.300">
    <property type="entry name" value="P-loop containing nucleotide triphosphate hydrolases"/>
    <property type="match status" value="1"/>
</dbReference>
<feature type="transmembrane region" description="Helical" evidence="18">
    <location>
        <begin position="1184"/>
        <end position="1205"/>
    </location>
</feature>
<evidence type="ECO:0000259" key="21">
    <source>
        <dbReference type="PROSITE" id="PS51718"/>
    </source>
</evidence>
<evidence type="ECO:0000256" key="5">
    <source>
        <dbReference type="ARBA" id="ARBA00018833"/>
    </source>
</evidence>
<dbReference type="GO" id="GO:0005741">
    <property type="term" value="C:mitochondrial outer membrane"/>
    <property type="evidence" value="ECO:0007669"/>
    <property type="project" value="UniProtKB-SubCell"/>
</dbReference>
<evidence type="ECO:0000259" key="20">
    <source>
        <dbReference type="PROSITE" id="PS51388"/>
    </source>
</evidence>
<dbReference type="InterPro" id="IPR020850">
    <property type="entry name" value="GED_dom"/>
</dbReference>
<evidence type="ECO:0000256" key="3">
    <source>
        <dbReference type="ARBA" id="ARBA00011980"/>
    </source>
</evidence>
<keyword evidence="13 18" id="KW-0472">Membrane</keyword>
<keyword evidence="10" id="KW-0446">Lipid-binding</keyword>
<keyword evidence="8" id="KW-1000">Mitochondrion outer membrane</keyword>
<feature type="transmembrane region" description="Helical" evidence="18">
    <location>
        <begin position="1257"/>
        <end position="1275"/>
    </location>
</feature>
<evidence type="ECO:0000256" key="9">
    <source>
        <dbReference type="ARBA" id="ARBA00022801"/>
    </source>
</evidence>
<feature type="region of interest" description="Disordered" evidence="17">
    <location>
        <begin position="902"/>
        <end position="943"/>
    </location>
</feature>
<dbReference type="GO" id="GO:0008289">
    <property type="term" value="F:lipid binding"/>
    <property type="evidence" value="ECO:0007669"/>
    <property type="project" value="UniProtKB-KW"/>
</dbReference>
<comment type="subcellular location">
    <subcellularLocation>
        <location evidence="2">Cytoplasm</location>
        <location evidence="2">Cytosol</location>
    </subcellularLocation>
    <subcellularLocation>
        <location evidence="1">Mitochondrion outer membrane</location>
        <topology evidence="1">Peripheral membrane protein</topology>
    </subcellularLocation>
</comment>
<evidence type="ECO:0000256" key="16">
    <source>
        <dbReference type="RuleBase" id="RU003932"/>
    </source>
</evidence>